<dbReference type="Pfam" id="PF00903">
    <property type="entry name" value="Glyoxalase"/>
    <property type="match status" value="1"/>
</dbReference>
<organism evidence="2 3">
    <name type="scientific">Aeribacillus pallidus</name>
    <dbReference type="NCBI Taxonomy" id="33936"/>
    <lineage>
        <taxon>Bacteria</taxon>
        <taxon>Bacillati</taxon>
        <taxon>Bacillota</taxon>
        <taxon>Bacilli</taxon>
        <taxon>Bacillales</taxon>
        <taxon>Bacillaceae</taxon>
        <taxon>Aeribacillus</taxon>
    </lineage>
</organism>
<evidence type="ECO:0000313" key="3">
    <source>
        <dbReference type="Proteomes" id="UP000076476"/>
    </source>
</evidence>
<dbReference type="InterPro" id="IPR029068">
    <property type="entry name" value="Glyas_Bleomycin-R_OHBP_Dase"/>
</dbReference>
<proteinExistence type="predicted"/>
<dbReference type="OrthoDB" id="371072at2"/>
<dbReference type="AlphaFoldDB" id="A0A165ZBJ2"/>
<accession>A0A165ZBJ2</accession>
<comment type="caution">
    <text evidence="2">The sequence shown here is derived from an EMBL/GenBank/DDBJ whole genome shotgun (WGS) entry which is preliminary data.</text>
</comment>
<dbReference type="Gene3D" id="3.10.180.10">
    <property type="entry name" value="2,3-Dihydroxybiphenyl 1,2-Dioxygenase, domain 1"/>
    <property type="match status" value="1"/>
</dbReference>
<dbReference type="EMBL" id="LWBR01000001">
    <property type="protein sequence ID" value="KZN98078.1"/>
    <property type="molecule type" value="Genomic_DNA"/>
</dbReference>
<protein>
    <recommendedName>
        <fullName evidence="1">Glyoxalase/fosfomycin resistance/dioxygenase domain-containing protein</fullName>
    </recommendedName>
</protein>
<evidence type="ECO:0000313" key="2">
    <source>
        <dbReference type="EMBL" id="KZN98078.1"/>
    </source>
</evidence>
<gene>
    <name evidence="2" type="ORF">AZI98_00640</name>
</gene>
<dbReference type="RefSeq" id="WP_063386356.1">
    <property type="nucleotide sequence ID" value="NZ_LWBR01000001.1"/>
</dbReference>
<dbReference type="Proteomes" id="UP000076476">
    <property type="component" value="Unassembled WGS sequence"/>
</dbReference>
<name>A0A165ZBJ2_9BACI</name>
<dbReference type="InterPro" id="IPR004360">
    <property type="entry name" value="Glyas_Fos-R_dOase_dom"/>
</dbReference>
<reference evidence="2 3" key="1">
    <citation type="submission" date="2016-04" db="EMBL/GenBank/DDBJ databases">
        <title>Draft genome sequence of Aeribacillus pallidus 8m3 from petroleum reservoir.</title>
        <authorList>
            <person name="Poltaraus A.B."/>
            <person name="Nazina T.N."/>
            <person name="Tourova T.P."/>
            <person name="Malakho S.M."/>
            <person name="Korshunova A.V."/>
            <person name="Sokolova D.S."/>
        </authorList>
    </citation>
    <scope>NUCLEOTIDE SEQUENCE [LARGE SCALE GENOMIC DNA]</scope>
    <source>
        <strain evidence="2 3">8m3</strain>
    </source>
</reference>
<evidence type="ECO:0000259" key="1">
    <source>
        <dbReference type="Pfam" id="PF00903"/>
    </source>
</evidence>
<sequence length="128" mass="14379">MKIKGIERVALQVKDIDQSITFFSRLFGTTFQRQNVQINDSVIKVAFSPLGIELLEETDLEKESLRSFHLRVENIEDVHPAVLEAGGEILAHFTVGEMEHMIAKIGDFRIVFVSYEGNDSLKALSSGK</sequence>
<keyword evidence="3" id="KW-1185">Reference proteome</keyword>
<feature type="domain" description="Glyoxalase/fosfomycin resistance/dioxygenase" evidence="1">
    <location>
        <begin position="6"/>
        <end position="100"/>
    </location>
</feature>
<dbReference type="STRING" id="33936.AZI98_00640"/>
<dbReference type="SUPFAM" id="SSF54593">
    <property type="entry name" value="Glyoxalase/Bleomycin resistance protein/Dihydroxybiphenyl dioxygenase"/>
    <property type="match status" value="1"/>
</dbReference>